<dbReference type="InterPro" id="IPR008218">
    <property type="entry name" value="ATPase_V1-cplx_f_g_su"/>
</dbReference>
<keyword evidence="2" id="KW-0813">Transport</keyword>
<dbReference type="GO" id="GO:0046961">
    <property type="term" value="F:proton-transporting ATPase activity, rotational mechanism"/>
    <property type="evidence" value="ECO:0007669"/>
    <property type="project" value="InterPro"/>
</dbReference>
<gene>
    <name evidence="4" type="ORF">SAMEA3545359_01029</name>
</gene>
<dbReference type="EMBL" id="FMHG01000001">
    <property type="protein sequence ID" value="SCJ60680.1"/>
    <property type="molecule type" value="Genomic_DNA"/>
</dbReference>
<proteinExistence type="inferred from homology"/>
<organism evidence="4">
    <name type="scientific">uncultured Anaerotruncus sp</name>
    <dbReference type="NCBI Taxonomy" id="905011"/>
    <lineage>
        <taxon>Bacteria</taxon>
        <taxon>Bacillati</taxon>
        <taxon>Bacillota</taxon>
        <taxon>Clostridia</taxon>
        <taxon>Eubacteriales</taxon>
        <taxon>Oscillospiraceae</taxon>
        <taxon>Anaerotruncus</taxon>
        <taxon>environmental samples</taxon>
    </lineage>
</organism>
<dbReference type="InterPro" id="IPR036906">
    <property type="entry name" value="ATPase_V1_fsu_sf"/>
</dbReference>
<keyword evidence="3" id="KW-0406">Ion transport</keyword>
<dbReference type="Gene3D" id="3.40.50.10580">
    <property type="entry name" value="ATPase, V1 complex, subunit F"/>
    <property type="match status" value="1"/>
</dbReference>
<dbReference type="SUPFAM" id="SSF159468">
    <property type="entry name" value="AtpF-like"/>
    <property type="match status" value="1"/>
</dbReference>
<sequence length="102" mass="11322">MKFFVISDNNDTYIGMRLAGMEGVVVHEYDETVAALQKAVEDPNIGVVLMTQQLVSLCEEVVQDYKLRARGTLIAEIPDRHGSSHLEDALSQYIKDAIGVKI</sequence>
<dbReference type="AlphaFoldDB" id="A0A1C6HTH6"/>
<reference evidence="4" key="1">
    <citation type="submission" date="2015-09" db="EMBL/GenBank/DDBJ databases">
        <authorList>
            <consortium name="Pathogen Informatics"/>
        </authorList>
    </citation>
    <scope>NUCLEOTIDE SEQUENCE</scope>
    <source>
        <strain evidence="4">2789STDY5834896</strain>
    </source>
</reference>
<evidence type="ECO:0000256" key="1">
    <source>
        <dbReference type="ARBA" id="ARBA00010148"/>
    </source>
</evidence>
<evidence type="ECO:0000256" key="2">
    <source>
        <dbReference type="ARBA" id="ARBA00022448"/>
    </source>
</evidence>
<comment type="similarity">
    <text evidence="1">Belongs to the V-ATPase F subunit family.</text>
</comment>
<evidence type="ECO:0000256" key="3">
    <source>
        <dbReference type="ARBA" id="ARBA00023065"/>
    </source>
</evidence>
<evidence type="ECO:0000313" key="4">
    <source>
        <dbReference type="EMBL" id="SCJ60680.1"/>
    </source>
</evidence>
<dbReference type="Pfam" id="PF01990">
    <property type="entry name" value="ATP-synt_F"/>
    <property type="match status" value="1"/>
</dbReference>
<protein>
    <submittedName>
        <fullName evidence="4">V-type ATP synthase subunit F</fullName>
    </submittedName>
</protein>
<name>A0A1C6HTH6_9FIRM</name>
<accession>A0A1C6HTH6</accession>